<dbReference type="Pfam" id="PF00703">
    <property type="entry name" value="Glyco_hydro_2"/>
    <property type="match status" value="1"/>
</dbReference>
<dbReference type="Gene3D" id="2.60.40.10">
    <property type="entry name" value="Immunoglobulins"/>
    <property type="match status" value="2"/>
</dbReference>
<dbReference type="SMART" id="SM01038">
    <property type="entry name" value="Bgal_small_N"/>
    <property type="match status" value="1"/>
</dbReference>
<dbReference type="EC" id="3.2.1.23" evidence="5 10"/>
<dbReference type="SUPFAM" id="SSF49785">
    <property type="entry name" value="Galactose-binding domain-like"/>
    <property type="match status" value="1"/>
</dbReference>
<dbReference type="PROSITE" id="PS00719">
    <property type="entry name" value="GLYCOSYL_HYDROL_F2_1"/>
    <property type="match status" value="1"/>
</dbReference>
<dbReference type="SUPFAM" id="SSF74650">
    <property type="entry name" value="Galactose mutarotase-like"/>
    <property type="match status" value="1"/>
</dbReference>
<dbReference type="SUPFAM" id="SSF49303">
    <property type="entry name" value="beta-Galactosidase/glucuronidase domain"/>
    <property type="match status" value="2"/>
</dbReference>
<dbReference type="AlphaFoldDB" id="A0A2T5BY25"/>
<dbReference type="PRINTS" id="PR00132">
    <property type="entry name" value="GLHYDRLASE2"/>
</dbReference>
<proteinExistence type="inferred from homology"/>
<evidence type="ECO:0000256" key="11">
    <source>
        <dbReference type="SAM" id="SignalP"/>
    </source>
</evidence>
<dbReference type="FunFam" id="3.20.20.80:FF:000123">
    <property type="entry name" value="Beta-galactosidase"/>
    <property type="match status" value="1"/>
</dbReference>
<protein>
    <recommendedName>
        <fullName evidence="5 10">Beta-galactosidase</fullName>
        <ecNumber evidence="5 10">3.2.1.23</ecNumber>
    </recommendedName>
    <alternativeName>
        <fullName evidence="9 10">Lactase</fullName>
    </alternativeName>
</protein>
<dbReference type="GO" id="GO:0005990">
    <property type="term" value="P:lactose catabolic process"/>
    <property type="evidence" value="ECO:0007669"/>
    <property type="project" value="TreeGrafter"/>
</dbReference>
<dbReference type="InterPro" id="IPR008979">
    <property type="entry name" value="Galactose-bd-like_sf"/>
</dbReference>
<dbReference type="InterPro" id="IPR050347">
    <property type="entry name" value="Bact_Beta-galactosidase"/>
</dbReference>
<keyword evidence="7" id="KW-0106">Calcium</keyword>
<feature type="domain" description="Beta galactosidase small chain/" evidence="12">
    <location>
        <begin position="747"/>
        <end position="1016"/>
    </location>
</feature>
<comment type="caution">
    <text evidence="13">The sequence shown here is derived from an EMBL/GenBank/DDBJ whole genome shotgun (WGS) entry which is preliminary data.</text>
</comment>
<dbReference type="InterPro" id="IPR023230">
    <property type="entry name" value="Glyco_hydro_2_CS"/>
</dbReference>
<dbReference type="InterPro" id="IPR036156">
    <property type="entry name" value="Beta-gal/glucu_dom_sf"/>
</dbReference>
<comment type="catalytic activity">
    <reaction evidence="1 10">
        <text>Hydrolysis of terminal non-reducing beta-D-galactose residues in beta-D-galactosides.</text>
        <dbReference type="EC" id="3.2.1.23"/>
    </reaction>
</comment>
<evidence type="ECO:0000256" key="2">
    <source>
        <dbReference type="ARBA" id="ARBA00001913"/>
    </source>
</evidence>
<dbReference type="GO" id="GO:0009341">
    <property type="term" value="C:beta-galactosidase complex"/>
    <property type="evidence" value="ECO:0007669"/>
    <property type="project" value="InterPro"/>
</dbReference>
<dbReference type="GO" id="GO:0030246">
    <property type="term" value="F:carbohydrate binding"/>
    <property type="evidence" value="ECO:0007669"/>
    <property type="project" value="InterPro"/>
</dbReference>
<evidence type="ECO:0000256" key="3">
    <source>
        <dbReference type="ARBA" id="ARBA00007401"/>
    </source>
</evidence>
<dbReference type="InterPro" id="IPR006104">
    <property type="entry name" value="Glyco_hydro_2_N"/>
</dbReference>
<evidence type="ECO:0000313" key="13">
    <source>
        <dbReference type="EMBL" id="PTN06301.1"/>
    </source>
</evidence>
<dbReference type="InterPro" id="IPR006102">
    <property type="entry name" value="Ig-like_GH2"/>
</dbReference>
<dbReference type="RefSeq" id="WP_107823603.1">
    <property type="nucleotide sequence ID" value="NZ_OY782574.1"/>
</dbReference>
<dbReference type="Gene3D" id="2.60.120.260">
    <property type="entry name" value="Galactose-binding domain-like"/>
    <property type="match status" value="1"/>
</dbReference>
<dbReference type="InterPro" id="IPR011013">
    <property type="entry name" value="Gal_mutarotase_sf_dom"/>
</dbReference>
<dbReference type="InterPro" id="IPR004199">
    <property type="entry name" value="B-gal_small/dom_5"/>
</dbReference>
<dbReference type="FunFam" id="2.60.120.260:FF:000108">
    <property type="entry name" value="Beta-galactosidase"/>
    <property type="match status" value="1"/>
</dbReference>
<evidence type="ECO:0000256" key="1">
    <source>
        <dbReference type="ARBA" id="ARBA00001412"/>
    </source>
</evidence>
<evidence type="ECO:0000313" key="14">
    <source>
        <dbReference type="Proteomes" id="UP000243525"/>
    </source>
</evidence>
<dbReference type="SUPFAM" id="SSF51445">
    <property type="entry name" value="(Trans)glycosidases"/>
    <property type="match status" value="1"/>
</dbReference>
<reference evidence="13 14" key="1">
    <citation type="submission" date="2018-04" db="EMBL/GenBank/DDBJ databases">
        <title>Genomic Encyclopedia of Archaeal and Bacterial Type Strains, Phase II (KMG-II): from individual species to whole genera.</title>
        <authorList>
            <person name="Goeker M."/>
        </authorList>
    </citation>
    <scope>NUCLEOTIDE SEQUENCE [LARGE SCALE GENOMIC DNA]</scope>
    <source>
        <strain evidence="13 14">DSM 28823</strain>
    </source>
</reference>
<organism evidence="13 14">
    <name type="scientific">Mangrovibacterium marinum</name>
    <dbReference type="NCBI Taxonomy" id="1639118"/>
    <lineage>
        <taxon>Bacteria</taxon>
        <taxon>Pseudomonadati</taxon>
        <taxon>Bacteroidota</taxon>
        <taxon>Bacteroidia</taxon>
        <taxon>Marinilabiliales</taxon>
        <taxon>Prolixibacteraceae</taxon>
        <taxon>Mangrovibacterium</taxon>
    </lineage>
</organism>
<dbReference type="InterPro" id="IPR014718">
    <property type="entry name" value="GH-type_carb-bd"/>
</dbReference>
<dbReference type="PANTHER" id="PTHR46323:SF2">
    <property type="entry name" value="BETA-GALACTOSIDASE"/>
    <property type="match status" value="1"/>
</dbReference>
<dbReference type="PANTHER" id="PTHR46323">
    <property type="entry name" value="BETA-GALACTOSIDASE"/>
    <property type="match status" value="1"/>
</dbReference>
<keyword evidence="6 10" id="KW-0378">Hydrolase</keyword>
<dbReference type="Pfam" id="PF02836">
    <property type="entry name" value="Glyco_hydro_2_C"/>
    <property type="match status" value="1"/>
</dbReference>
<dbReference type="Gene3D" id="3.20.20.80">
    <property type="entry name" value="Glycosidases"/>
    <property type="match status" value="1"/>
</dbReference>
<dbReference type="EMBL" id="QAAD01000023">
    <property type="protein sequence ID" value="PTN06301.1"/>
    <property type="molecule type" value="Genomic_DNA"/>
</dbReference>
<evidence type="ECO:0000256" key="6">
    <source>
        <dbReference type="ARBA" id="ARBA00022801"/>
    </source>
</evidence>
<dbReference type="InterPro" id="IPR017853">
    <property type="entry name" value="GH"/>
</dbReference>
<keyword evidence="14" id="KW-1185">Reference proteome</keyword>
<dbReference type="Gene3D" id="2.70.98.10">
    <property type="match status" value="1"/>
</dbReference>
<dbReference type="Pfam" id="PF16353">
    <property type="entry name" value="LacZ_4"/>
    <property type="match status" value="1"/>
</dbReference>
<evidence type="ECO:0000256" key="4">
    <source>
        <dbReference type="ARBA" id="ARBA00011245"/>
    </source>
</evidence>
<feature type="signal peptide" evidence="11">
    <location>
        <begin position="1"/>
        <end position="21"/>
    </location>
</feature>
<sequence length="1021" mass="116308">MKKRSFLLLTYLLGITLLPLAAQSLPEWQSQYAVGLNKLAPHSYVWPYQNEQDVLKGEHERSPYFQSLNGTWKFHWVKNPDNRPKDFYQPDFYTGGWADIQVPGNWERQGYGLPIYVNETYEFDDKLFNFKKNPPLVPYEENEVGSYRRTFTVPENWEGRRVVLCLEGVISFYYVWVNGELLGYNMGSKTPSEWDITDHLKKGENSLAVEVYRWSAGSYLECQDFWRLSGIERDVYLYSTPKAHIADYTVTASLEKENYRDGIFGLDVQVEGIQADEKPVLSYELLDQQNKEVFSGKVEGNFSGATANYRLADQALPKVNAWSAENPYLYQLVMKLETASGDQHLTGRAIGFRTSEIKNGQFCINGKPILVKGTNRHEHSQQGRTVSKELMLKDVLLMKQNNINTVRNSHYPTHPYWYELCNKYGLYMIDEANIESHGMGYGPASLAKDSTWLTAHLDRTRRMFERSKNHPAIVIWSLGNEAGNGINFERTYDWLKAHDSSRPVQYERAEENYNTDIYCRMYRSVEDIKAYVSRDDIYRPFILCEYVHAMGNSVGGLKDYWDVFESEPMAQGGCVWDWVDQSFREIDENGKWFWSYGGDYGPENVPSFGSFCCNGLVNAAREPHPHLYEVKKVYQNIKSQLVDPKNLTISVKNWFDFTNLNAYTLHWKVTGDNGQLIASGKEVVDAEPQETVTISLGKVNLPKQIAEAYLDLSWTPNVKPIWSDSIPEVAYDQFVITANPKAKSAASPSTAQVAIQIDEQTGALKSYTINGEEMLASPVVLSLYRPITENDNRDWNSARQWKAAGLNSLQQKAVSVKTNAKGGTAVVELVNGKNQKVGDVTFVYSLDKAGKLNMETKLTPVDTLVKTYARVGLTFEMADQFNRVNYLGRGDHETQADRKQSGRIGIYQTTAERMFHYYVVPQATGNRTDTRWMKLTDKAGNGLSFDSSKPFQFSVRPYTDEVIEQAKHINELYKTGTVTIHLDAEQTGVGTATCGPGVLPQYQVPATDYRFQFSVRPLVKK</sequence>
<dbReference type="InterPro" id="IPR032312">
    <property type="entry name" value="LacZ_4"/>
</dbReference>
<gene>
    <name evidence="13" type="ORF">C8N47_12322</name>
</gene>
<evidence type="ECO:0000256" key="10">
    <source>
        <dbReference type="RuleBase" id="RU361154"/>
    </source>
</evidence>
<comment type="subunit">
    <text evidence="4">Monomer.</text>
</comment>
<dbReference type="Proteomes" id="UP000243525">
    <property type="component" value="Unassembled WGS sequence"/>
</dbReference>
<comment type="cofactor">
    <cofactor evidence="2">
        <name>Ca(2+)</name>
        <dbReference type="ChEBI" id="CHEBI:29108"/>
    </cofactor>
</comment>
<dbReference type="Pfam" id="PF02837">
    <property type="entry name" value="Glyco_hydro_2_N"/>
    <property type="match status" value="1"/>
</dbReference>
<evidence type="ECO:0000256" key="8">
    <source>
        <dbReference type="ARBA" id="ARBA00023295"/>
    </source>
</evidence>
<comment type="similarity">
    <text evidence="3 10">Belongs to the glycosyl hydrolase 2 family.</text>
</comment>
<evidence type="ECO:0000259" key="12">
    <source>
        <dbReference type="SMART" id="SM01038"/>
    </source>
</evidence>
<evidence type="ECO:0000256" key="7">
    <source>
        <dbReference type="ARBA" id="ARBA00022837"/>
    </source>
</evidence>
<dbReference type="GO" id="GO:0004565">
    <property type="term" value="F:beta-galactosidase activity"/>
    <property type="evidence" value="ECO:0007669"/>
    <property type="project" value="UniProtKB-EC"/>
</dbReference>
<name>A0A2T5BY25_9BACT</name>
<keyword evidence="11" id="KW-0732">Signal</keyword>
<dbReference type="InterPro" id="IPR013783">
    <property type="entry name" value="Ig-like_fold"/>
</dbReference>
<dbReference type="InterPro" id="IPR006103">
    <property type="entry name" value="Glyco_hydro_2_cat"/>
</dbReference>
<accession>A0A2T5BY25</accession>
<keyword evidence="8 10" id="KW-0326">Glycosidase</keyword>
<dbReference type="InterPro" id="IPR006101">
    <property type="entry name" value="Glyco_hydro_2"/>
</dbReference>
<evidence type="ECO:0000256" key="9">
    <source>
        <dbReference type="ARBA" id="ARBA00032230"/>
    </source>
</evidence>
<dbReference type="OrthoDB" id="9801077at2"/>
<evidence type="ECO:0000256" key="5">
    <source>
        <dbReference type="ARBA" id="ARBA00012756"/>
    </source>
</evidence>
<dbReference type="Pfam" id="PF02929">
    <property type="entry name" value="Bgal_small_N"/>
    <property type="match status" value="1"/>
</dbReference>
<feature type="chain" id="PRO_5015636771" description="Beta-galactosidase" evidence="11">
    <location>
        <begin position="22"/>
        <end position="1021"/>
    </location>
</feature>